<feature type="binding site" evidence="5">
    <location>
        <position position="71"/>
    </location>
    <ligand>
        <name>substrate</name>
    </ligand>
</feature>
<keyword evidence="3 5" id="KW-0456">Lyase</keyword>
<comment type="function">
    <text evidence="5">Removes the pyruvyl group from chorismate, with concomitant aromatization of the ring, to provide 4-hydroxybenzoate (4HB) for the ubiquinone pathway.</text>
</comment>
<dbReference type="Pfam" id="PF04345">
    <property type="entry name" value="Chor_lyase"/>
    <property type="match status" value="1"/>
</dbReference>
<accession>A0ABX8Z7D7</accession>
<dbReference type="EC" id="4.1.3.40" evidence="5"/>
<dbReference type="PANTHER" id="PTHR38683:SF1">
    <property type="entry name" value="CHORISMATE PYRUVATE-LYASE"/>
    <property type="match status" value="1"/>
</dbReference>
<dbReference type="Gene3D" id="3.40.1410.10">
    <property type="entry name" value="Chorismate lyase-like"/>
    <property type="match status" value="1"/>
</dbReference>
<proteinExistence type="inferred from homology"/>
<dbReference type="Proteomes" id="UP000825679">
    <property type="component" value="Chromosome"/>
</dbReference>
<organism evidence="6 7">
    <name type="scientific">Deefgea tanakiae</name>
    <dbReference type="NCBI Taxonomy" id="2865840"/>
    <lineage>
        <taxon>Bacteria</taxon>
        <taxon>Pseudomonadati</taxon>
        <taxon>Pseudomonadota</taxon>
        <taxon>Betaproteobacteria</taxon>
        <taxon>Neisseriales</taxon>
        <taxon>Chitinibacteraceae</taxon>
        <taxon>Deefgea</taxon>
    </lineage>
</organism>
<evidence type="ECO:0000313" key="6">
    <source>
        <dbReference type="EMBL" id="QZA78478.1"/>
    </source>
</evidence>
<evidence type="ECO:0000256" key="3">
    <source>
        <dbReference type="ARBA" id="ARBA00023239"/>
    </source>
</evidence>
<reference evidence="6 7" key="1">
    <citation type="submission" date="2021-08" db="EMBL/GenBank/DDBJ databases">
        <title>complete genome sequencing of Deefgea sp. D25.</title>
        <authorList>
            <person name="Bae J.-W."/>
            <person name="Gim D.-H."/>
        </authorList>
    </citation>
    <scope>NUCLEOTIDE SEQUENCE [LARGE SCALE GENOMIC DNA]</scope>
    <source>
        <strain evidence="6 7">D25</strain>
    </source>
</reference>
<dbReference type="GO" id="GO:0008813">
    <property type="term" value="F:chorismate lyase activity"/>
    <property type="evidence" value="ECO:0007669"/>
    <property type="project" value="UniProtKB-EC"/>
</dbReference>
<dbReference type="InterPro" id="IPR028978">
    <property type="entry name" value="Chorismate_lyase_/UTRA_dom_sf"/>
</dbReference>
<keyword evidence="2 5" id="KW-0831">Ubiquinone biosynthesis</keyword>
<evidence type="ECO:0000313" key="7">
    <source>
        <dbReference type="Proteomes" id="UP000825679"/>
    </source>
</evidence>
<evidence type="ECO:0000256" key="2">
    <source>
        <dbReference type="ARBA" id="ARBA00022688"/>
    </source>
</evidence>
<sequence length="188" mass="21279">MPHTAFWHSPLISAPRFLRPWLSERGSLTQCLIAHFPQFNVRVLQQGWQTPHLDERAVLHLPRRQMRVATREVLLCSKEKPLVFAHSITMRSSLRGGFHLFGRSGSRPLGALLFADPTIRRSHLSWCKLNRRHPLWQKAVAAAGPQAATLWARRSVFFSGNDQLLVTEVFLTDVFTPSILTPAASASK</sequence>
<gene>
    <name evidence="5" type="primary">ubiC</name>
    <name evidence="6" type="ORF">K4H28_03420</name>
</gene>
<dbReference type="HAMAP" id="MF_01632">
    <property type="entry name" value="UbiC"/>
    <property type="match status" value="1"/>
</dbReference>
<feature type="binding site" evidence="5">
    <location>
        <position position="109"/>
    </location>
    <ligand>
        <name>substrate</name>
    </ligand>
</feature>
<keyword evidence="1 5" id="KW-0963">Cytoplasm</keyword>
<keyword evidence="4 5" id="KW-0670">Pyruvate</keyword>
<evidence type="ECO:0000256" key="4">
    <source>
        <dbReference type="ARBA" id="ARBA00023317"/>
    </source>
</evidence>
<evidence type="ECO:0000256" key="5">
    <source>
        <dbReference type="HAMAP-Rule" id="MF_01632"/>
    </source>
</evidence>
<comment type="similarity">
    <text evidence="5">Belongs to the UbiC family.</text>
</comment>
<dbReference type="RefSeq" id="WP_221007010.1">
    <property type="nucleotide sequence ID" value="NZ_CP081150.1"/>
</dbReference>
<comment type="pathway">
    <text evidence="5">Cofactor biosynthesis; ubiquinone biosynthesis.</text>
</comment>
<comment type="caution">
    <text evidence="5">Lacks conserved residue(s) required for the propagation of feature annotation.</text>
</comment>
<dbReference type="PANTHER" id="PTHR38683">
    <property type="entry name" value="CHORISMATE PYRUVATE-LYASE"/>
    <property type="match status" value="1"/>
</dbReference>
<comment type="subcellular location">
    <subcellularLocation>
        <location evidence="5">Cytoplasm</location>
    </subcellularLocation>
</comment>
<comment type="catalytic activity">
    <reaction evidence="5">
        <text>chorismate = 4-hydroxybenzoate + pyruvate</text>
        <dbReference type="Rhea" id="RHEA:16505"/>
        <dbReference type="ChEBI" id="CHEBI:15361"/>
        <dbReference type="ChEBI" id="CHEBI:17879"/>
        <dbReference type="ChEBI" id="CHEBI:29748"/>
        <dbReference type="EC" id="4.1.3.40"/>
    </reaction>
</comment>
<feature type="binding site" evidence="5">
    <location>
        <position position="168"/>
    </location>
    <ligand>
        <name>substrate</name>
    </ligand>
</feature>
<evidence type="ECO:0000256" key="1">
    <source>
        <dbReference type="ARBA" id="ARBA00022490"/>
    </source>
</evidence>
<name>A0ABX8Z7D7_9NEIS</name>
<keyword evidence="7" id="KW-1185">Reference proteome</keyword>
<dbReference type="EMBL" id="CP081150">
    <property type="protein sequence ID" value="QZA78478.1"/>
    <property type="molecule type" value="Genomic_DNA"/>
</dbReference>
<dbReference type="SUPFAM" id="SSF64288">
    <property type="entry name" value="Chorismate lyase-like"/>
    <property type="match status" value="1"/>
</dbReference>
<dbReference type="InterPro" id="IPR007440">
    <property type="entry name" value="Chorismate--pyruvate_lyase"/>
</dbReference>
<protein>
    <recommendedName>
        <fullName evidence="5">Probable chorismate pyruvate-lyase</fullName>
        <shortName evidence="5">CL</shortName>
        <shortName evidence="5">CPL</shortName>
        <ecNumber evidence="5">4.1.3.40</ecNumber>
    </recommendedName>
</protein>